<dbReference type="InterPro" id="IPR011059">
    <property type="entry name" value="Metal-dep_hydrolase_composite"/>
</dbReference>
<evidence type="ECO:0000313" key="3">
    <source>
        <dbReference type="Proteomes" id="UP001610100"/>
    </source>
</evidence>
<protein>
    <submittedName>
        <fullName evidence="2">Amidohydrolase family protein</fullName>
    </submittedName>
</protein>
<dbReference type="InterPro" id="IPR032466">
    <property type="entry name" value="Metal_Hydrolase"/>
</dbReference>
<dbReference type="Pfam" id="PF01979">
    <property type="entry name" value="Amidohydro_1"/>
    <property type="match status" value="1"/>
</dbReference>
<dbReference type="InterPro" id="IPR006680">
    <property type="entry name" value="Amidohydro-rel"/>
</dbReference>
<dbReference type="Proteomes" id="UP001610100">
    <property type="component" value="Unassembled WGS sequence"/>
</dbReference>
<evidence type="ECO:0000259" key="1">
    <source>
        <dbReference type="Pfam" id="PF01979"/>
    </source>
</evidence>
<keyword evidence="3" id="KW-1185">Reference proteome</keyword>
<dbReference type="InterPro" id="IPR057744">
    <property type="entry name" value="OTAase-like"/>
</dbReference>
<dbReference type="SUPFAM" id="SSF51556">
    <property type="entry name" value="Metallo-dependent hydrolases"/>
    <property type="match status" value="1"/>
</dbReference>
<dbReference type="RefSeq" id="WP_344742044.1">
    <property type="nucleotide sequence ID" value="NZ_BAABAY010000007.1"/>
</dbReference>
<name>A0ABW7N240_9FLAO</name>
<proteinExistence type="predicted"/>
<feature type="domain" description="Amidohydrolase-related" evidence="1">
    <location>
        <begin position="82"/>
        <end position="430"/>
    </location>
</feature>
<dbReference type="SUPFAM" id="SSF51338">
    <property type="entry name" value="Composite domain of metallo-dependent hydrolases"/>
    <property type="match status" value="1"/>
</dbReference>
<dbReference type="Gene3D" id="3.20.20.140">
    <property type="entry name" value="Metal-dependent hydrolases"/>
    <property type="match status" value="1"/>
</dbReference>
<dbReference type="PANTHER" id="PTHR43135">
    <property type="entry name" value="ALPHA-D-RIBOSE 1-METHYLPHOSPHONATE 5-TRIPHOSPHATE DIPHOSPHATASE"/>
    <property type="match status" value="1"/>
</dbReference>
<sequence>MLQIQSTVKQIQLTTIFFFMTISIGFAQSSIKVIKAGRVIDTENGSVLDGRMILIANDTIKEIGKNIKIPDKAEVIDLSNATVLPGLIDCHTHITFQSGDNYYERFRKSIVDYAILAPSYAKNTLEAGFTSVRDVGSSNFLDVALKKAINSNKIPGPRMQTATYFISSTGGHGDLNGFSPMLDSREPIEMSGIANGVDEVRQKVRYLVKYGADVIKFGASAGVLSEEESVGAPQYTQEEMNAIVAEAKMWGRKSCAHAHGAEAIKMAIKAGVASIEHGSLIDDEGIALMIKNGTYLVADVYNDDYIIEEFLKLGYPQKIIDKEKIVGLKQRQNFRKALQAGVKIAYGTDAGVYPHGGNGKQFSHMVRWGMTTMQAIQSATINAADLMGWKTKTGSIAVGKYADIIAVVGNPIDEIKLLENVQFVMKGGQVFKNSIKK</sequence>
<reference evidence="2 3" key="1">
    <citation type="submission" date="2024-02" db="EMBL/GenBank/DDBJ databases">
        <title>A Gaetbulibacter species isolated from tidal flats and genomic insights of their niches.</title>
        <authorList>
            <person name="Ye Y."/>
        </authorList>
    </citation>
    <scope>NUCLEOTIDE SEQUENCE [LARGE SCALE GENOMIC DNA]</scope>
    <source>
        <strain evidence="2 3">KYW382</strain>
    </source>
</reference>
<dbReference type="Gene3D" id="2.30.40.10">
    <property type="entry name" value="Urease, subunit C, domain 1"/>
    <property type="match status" value="1"/>
</dbReference>
<dbReference type="CDD" id="cd01299">
    <property type="entry name" value="Met_dep_hydrolase_A"/>
    <property type="match status" value="1"/>
</dbReference>
<dbReference type="PANTHER" id="PTHR43135:SF3">
    <property type="entry name" value="ALPHA-D-RIBOSE 1-METHYLPHOSPHONATE 5-TRIPHOSPHATE DIPHOSPHATASE"/>
    <property type="match status" value="1"/>
</dbReference>
<dbReference type="EMBL" id="JBAWKB010000005">
    <property type="protein sequence ID" value="MFH6772919.1"/>
    <property type="molecule type" value="Genomic_DNA"/>
</dbReference>
<evidence type="ECO:0000313" key="2">
    <source>
        <dbReference type="EMBL" id="MFH6772919.1"/>
    </source>
</evidence>
<organism evidence="2 3">
    <name type="scientific">Gaetbulibacter aestuarii</name>
    <dbReference type="NCBI Taxonomy" id="1502358"/>
    <lineage>
        <taxon>Bacteria</taxon>
        <taxon>Pseudomonadati</taxon>
        <taxon>Bacteroidota</taxon>
        <taxon>Flavobacteriia</taxon>
        <taxon>Flavobacteriales</taxon>
        <taxon>Flavobacteriaceae</taxon>
        <taxon>Gaetbulibacter</taxon>
    </lineage>
</organism>
<dbReference type="InterPro" id="IPR051781">
    <property type="entry name" value="Metallo-dep_Hydrolase"/>
</dbReference>
<accession>A0ABW7N240</accession>
<gene>
    <name evidence="2" type="ORF">V8G58_13330</name>
</gene>
<comment type="caution">
    <text evidence="2">The sequence shown here is derived from an EMBL/GenBank/DDBJ whole genome shotgun (WGS) entry which is preliminary data.</text>
</comment>